<evidence type="ECO:0000256" key="7">
    <source>
        <dbReference type="ARBA" id="ARBA00023125"/>
    </source>
</evidence>
<dbReference type="NCBIfam" id="TIGR01557">
    <property type="entry name" value="myb_SHAQKYF"/>
    <property type="match status" value="1"/>
</dbReference>
<feature type="domain" description="Response regulatory" evidence="13">
    <location>
        <begin position="37"/>
        <end position="152"/>
    </location>
</feature>
<protein>
    <submittedName>
        <fullName evidence="15">MYB family transcription factor</fullName>
    </submittedName>
</protein>
<feature type="region of interest" description="Disordered" evidence="12">
    <location>
        <begin position="159"/>
        <end position="211"/>
    </location>
</feature>
<dbReference type="Gene3D" id="3.40.50.2300">
    <property type="match status" value="1"/>
</dbReference>
<keyword evidence="6" id="KW-0805">Transcription regulation</keyword>
<sequence>MKLNNNNKISMPTPTSTSTSATNSGNLISDQFPAGLRVLVVDDDPTCLMILERMLRFCLYQVTKCKRAEVALSLLRENKNGFDIVLSDVHMPDMDGFKLLEHIGLEMDLPVIMMSADDGKNVVMKGVTHGACDYLIKPVRIEALKNIWQHVVRKRKNSWKDMKQSGGLDERDREKKASNDANYSSSANEGKSSKKRRDEEDEADERDDCSTSKKPRVVWSIELHQQFMAVVNQLGLDKAVPKKIMEMMNVPGLTRENVASHLQKYRLYLRRLSGVSQQQSNLNNSFMSPQESIFGATSINEIDLQTFSASGQLSAQSLAKLQAAGLISSGNSKLRFGEGQMQHMSSSKPMNFLHGIPTNMEPKQFANFHQSAQSFGSTNTRVNASAAKRNPWLMQMVQSQPRGQILNENTNSQTTRFPSSLMQPTGPNGISVNSFPLRCSPGISSSSTKGAFQAEATSGIKGLGGFSYDVYNDFHQKSNDWGLANTGLTYDASQHANPLHGNIDVSPSILGHRGFSSIQQTRQNRDGMSQGYLQNVGQHLNTPFVDNSLRAKSERIPGTNIEINPFSDQLSQEDLMSAFLNQHEGVGQVDNEFDLDGYSIDNIPVYNRSC</sequence>
<dbReference type="SUPFAM" id="SSF46689">
    <property type="entry name" value="Homeodomain-like"/>
    <property type="match status" value="1"/>
</dbReference>
<dbReference type="Pfam" id="PF00072">
    <property type="entry name" value="Response_reg"/>
    <property type="match status" value="1"/>
</dbReference>
<dbReference type="PROSITE" id="PS51294">
    <property type="entry name" value="HTH_MYB"/>
    <property type="match status" value="1"/>
</dbReference>
<evidence type="ECO:0000256" key="11">
    <source>
        <dbReference type="PROSITE-ProRule" id="PRU00169"/>
    </source>
</evidence>
<dbReference type="InterPro" id="IPR045279">
    <property type="entry name" value="ARR-like"/>
</dbReference>
<evidence type="ECO:0000313" key="15">
    <source>
        <dbReference type="EMBL" id="QSD99612.1"/>
    </source>
</evidence>
<evidence type="ECO:0000256" key="2">
    <source>
        <dbReference type="ARBA" id="ARBA00006015"/>
    </source>
</evidence>
<keyword evidence="7" id="KW-0238">DNA-binding</keyword>
<accession>A0A896WCF9</accession>
<dbReference type="PANTHER" id="PTHR43874:SF170">
    <property type="entry name" value="TWO-COMPONENT RESPONSE REGULATOR"/>
    <property type="match status" value="1"/>
</dbReference>
<keyword evidence="9" id="KW-0804">Transcription</keyword>
<dbReference type="SUPFAM" id="SSF52172">
    <property type="entry name" value="CheY-like"/>
    <property type="match status" value="1"/>
</dbReference>
<evidence type="ECO:0000256" key="6">
    <source>
        <dbReference type="ARBA" id="ARBA00023015"/>
    </source>
</evidence>
<dbReference type="PANTHER" id="PTHR43874">
    <property type="entry name" value="TWO-COMPONENT RESPONSE REGULATOR"/>
    <property type="match status" value="1"/>
</dbReference>
<feature type="modified residue" description="4-aspartylphosphate" evidence="11">
    <location>
        <position position="88"/>
    </location>
</feature>
<evidence type="ECO:0000256" key="8">
    <source>
        <dbReference type="ARBA" id="ARBA00023159"/>
    </source>
</evidence>
<reference evidence="15" key="1">
    <citation type="journal article" name="Plants (Basel)">
        <title>NAC and MYB Families and Lignin Biosynthesis-Related Members Identification and Expression Analysis in Melilotus albus.</title>
        <authorList>
            <person name="Chen L."/>
            <person name="Wu F."/>
            <person name="Zhang J."/>
        </authorList>
    </citation>
    <scope>NUCLEOTIDE SEQUENCE</scope>
</reference>
<evidence type="ECO:0000256" key="10">
    <source>
        <dbReference type="ARBA" id="ARBA00023242"/>
    </source>
</evidence>
<evidence type="ECO:0000259" key="14">
    <source>
        <dbReference type="PROSITE" id="PS51294"/>
    </source>
</evidence>
<dbReference type="GO" id="GO:0009736">
    <property type="term" value="P:cytokinin-activated signaling pathway"/>
    <property type="evidence" value="ECO:0007669"/>
    <property type="project" value="UniProtKB-KW"/>
</dbReference>
<organism evidence="15">
    <name type="scientific">Melilotus albus</name>
    <name type="common">White sweet clover</name>
    <name type="synonym">Melilotus officinalis subsp. albus</name>
    <dbReference type="NCBI Taxonomy" id="47082"/>
    <lineage>
        <taxon>Eukaryota</taxon>
        <taxon>Viridiplantae</taxon>
        <taxon>Streptophyta</taxon>
        <taxon>Embryophyta</taxon>
        <taxon>Tracheophyta</taxon>
        <taxon>Spermatophyta</taxon>
        <taxon>Magnoliopsida</taxon>
        <taxon>eudicotyledons</taxon>
        <taxon>Gunneridae</taxon>
        <taxon>Pentapetalae</taxon>
        <taxon>rosids</taxon>
        <taxon>fabids</taxon>
        <taxon>Fabales</taxon>
        <taxon>Fabaceae</taxon>
        <taxon>Papilionoideae</taxon>
        <taxon>50 kb inversion clade</taxon>
        <taxon>NPAAA clade</taxon>
        <taxon>Hologalegina</taxon>
        <taxon>IRL clade</taxon>
        <taxon>Trifolieae</taxon>
        <taxon>Melilotus</taxon>
    </lineage>
</organism>
<dbReference type="GO" id="GO:0000160">
    <property type="term" value="P:phosphorelay signal transduction system"/>
    <property type="evidence" value="ECO:0007669"/>
    <property type="project" value="UniProtKB-KW"/>
</dbReference>
<dbReference type="InterPro" id="IPR017930">
    <property type="entry name" value="Myb_dom"/>
</dbReference>
<feature type="compositionally biased region" description="Low complexity" evidence="12">
    <location>
        <begin position="179"/>
        <end position="188"/>
    </location>
</feature>
<comment type="subcellular location">
    <subcellularLocation>
        <location evidence="1">Nucleus</location>
    </subcellularLocation>
</comment>
<evidence type="ECO:0000256" key="1">
    <source>
        <dbReference type="ARBA" id="ARBA00004123"/>
    </source>
</evidence>
<dbReference type="FunFam" id="3.40.50.2300:FF:000408">
    <property type="entry name" value="Two-component response regulator"/>
    <property type="match status" value="1"/>
</dbReference>
<dbReference type="InterPro" id="IPR006447">
    <property type="entry name" value="Myb_dom_plants"/>
</dbReference>
<dbReference type="CDD" id="cd17584">
    <property type="entry name" value="REC_typeB_ARR-like"/>
    <property type="match status" value="1"/>
</dbReference>
<feature type="compositionally biased region" description="Basic and acidic residues" evidence="12">
    <location>
        <begin position="159"/>
        <end position="178"/>
    </location>
</feature>
<evidence type="ECO:0000256" key="9">
    <source>
        <dbReference type="ARBA" id="ARBA00023163"/>
    </source>
</evidence>
<dbReference type="GO" id="GO:0005634">
    <property type="term" value="C:nucleus"/>
    <property type="evidence" value="ECO:0007669"/>
    <property type="project" value="UniProtKB-SubCell"/>
</dbReference>
<evidence type="ECO:0000259" key="13">
    <source>
        <dbReference type="PROSITE" id="PS50110"/>
    </source>
</evidence>
<name>A0A896WCF9_MELAB</name>
<dbReference type="InterPro" id="IPR011006">
    <property type="entry name" value="CheY-like_superfamily"/>
</dbReference>
<keyword evidence="10" id="KW-0539">Nucleus</keyword>
<keyword evidence="8" id="KW-0010">Activator</keyword>
<dbReference type="InterPro" id="IPR001789">
    <property type="entry name" value="Sig_transdc_resp-reg_receiver"/>
</dbReference>
<dbReference type="GO" id="GO:0003677">
    <property type="term" value="F:DNA binding"/>
    <property type="evidence" value="ECO:0007669"/>
    <property type="project" value="UniProtKB-KW"/>
</dbReference>
<dbReference type="PROSITE" id="PS50110">
    <property type="entry name" value="RESPONSE_REGULATORY"/>
    <property type="match status" value="1"/>
</dbReference>
<dbReference type="EMBL" id="MW302458">
    <property type="protein sequence ID" value="QSD99612.1"/>
    <property type="molecule type" value="Genomic_DNA"/>
</dbReference>
<dbReference type="FunFam" id="1.10.10.60:FF:000007">
    <property type="entry name" value="Two-component response regulator"/>
    <property type="match status" value="1"/>
</dbReference>
<keyword evidence="5" id="KW-0902">Two-component regulatory system</keyword>
<dbReference type="AlphaFoldDB" id="A0A896WCF9"/>
<keyword evidence="4" id="KW-0932">Cytokinin signaling pathway</keyword>
<gene>
    <name evidence="15" type="primary">EVM0019240.1</name>
</gene>
<evidence type="ECO:0000256" key="12">
    <source>
        <dbReference type="SAM" id="MobiDB-lite"/>
    </source>
</evidence>
<dbReference type="Pfam" id="PF00249">
    <property type="entry name" value="Myb_DNA-binding"/>
    <property type="match status" value="1"/>
</dbReference>
<comment type="similarity">
    <text evidence="2">Belongs to the ARR family. Type-B subfamily.</text>
</comment>
<evidence type="ECO:0000256" key="3">
    <source>
        <dbReference type="ARBA" id="ARBA00022553"/>
    </source>
</evidence>
<dbReference type="SMART" id="SM00448">
    <property type="entry name" value="REC"/>
    <property type="match status" value="1"/>
</dbReference>
<proteinExistence type="inferred from homology"/>
<dbReference type="InterPro" id="IPR001005">
    <property type="entry name" value="SANT/Myb"/>
</dbReference>
<evidence type="ECO:0000256" key="5">
    <source>
        <dbReference type="ARBA" id="ARBA00023012"/>
    </source>
</evidence>
<feature type="region of interest" description="Disordered" evidence="12">
    <location>
        <begin position="1"/>
        <end position="24"/>
    </location>
</feature>
<dbReference type="Gene3D" id="1.10.10.60">
    <property type="entry name" value="Homeodomain-like"/>
    <property type="match status" value="1"/>
</dbReference>
<feature type="compositionally biased region" description="Low complexity" evidence="12">
    <location>
        <begin position="10"/>
        <end position="24"/>
    </location>
</feature>
<feature type="domain" description="HTH myb-type" evidence="14">
    <location>
        <begin position="211"/>
        <end position="270"/>
    </location>
</feature>
<dbReference type="InterPro" id="IPR009057">
    <property type="entry name" value="Homeodomain-like_sf"/>
</dbReference>
<evidence type="ECO:0000256" key="4">
    <source>
        <dbReference type="ARBA" id="ARBA00022864"/>
    </source>
</evidence>
<keyword evidence="3 11" id="KW-0597">Phosphoprotein</keyword>